<dbReference type="AlphaFoldDB" id="A0A9D9DU72"/>
<name>A0A9D9DU72_9BACT</name>
<reference evidence="2" key="1">
    <citation type="submission" date="2020-10" db="EMBL/GenBank/DDBJ databases">
        <authorList>
            <person name="Gilroy R."/>
        </authorList>
    </citation>
    <scope>NUCLEOTIDE SEQUENCE</scope>
    <source>
        <strain evidence="2">2889</strain>
    </source>
</reference>
<sequence>SGDVLTGLCLSLLGQGLSAWQAAYTAVYLHGLAGDYAALRCTEHAMTASEIIAALPEAYRQLQHSNPS</sequence>
<gene>
    <name evidence="2" type="ORF">IAB08_05745</name>
</gene>
<dbReference type="Proteomes" id="UP000823612">
    <property type="component" value="Unassembled WGS sequence"/>
</dbReference>
<reference evidence="2" key="2">
    <citation type="journal article" date="2021" name="PeerJ">
        <title>Extensive microbial diversity within the chicken gut microbiome revealed by metagenomics and culture.</title>
        <authorList>
            <person name="Gilroy R."/>
            <person name="Ravi A."/>
            <person name="Getino M."/>
            <person name="Pursley I."/>
            <person name="Horton D.L."/>
            <person name="Alikhan N.F."/>
            <person name="Baker D."/>
            <person name="Gharbi K."/>
            <person name="Hall N."/>
            <person name="Watson M."/>
            <person name="Adriaenssens E.M."/>
            <person name="Foster-Nyarko E."/>
            <person name="Jarju S."/>
            <person name="Secka A."/>
            <person name="Antonio M."/>
            <person name="Oren A."/>
            <person name="Chaudhuri R.R."/>
            <person name="La Ragione R."/>
            <person name="Hildebrand F."/>
            <person name="Pallen M.J."/>
        </authorList>
    </citation>
    <scope>NUCLEOTIDE SEQUENCE</scope>
    <source>
        <strain evidence="2">2889</strain>
    </source>
</reference>
<dbReference type="Gene3D" id="3.40.1190.20">
    <property type="match status" value="1"/>
</dbReference>
<proteinExistence type="predicted"/>
<evidence type="ECO:0000313" key="3">
    <source>
        <dbReference type="Proteomes" id="UP000823612"/>
    </source>
</evidence>
<dbReference type="Pfam" id="PF01256">
    <property type="entry name" value="Carb_kinase"/>
    <property type="match status" value="1"/>
</dbReference>
<evidence type="ECO:0000259" key="1">
    <source>
        <dbReference type="PROSITE" id="PS51383"/>
    </source>
</evidence>
<dbReference type="EMBL" id="JADIMZ010000088">
    <property type="protein sequence ID" value="MBO8432778.1"/>
    <property type="molecule type" value="Genomic_DNA"/>
</dbReference>
<accession>A0A9D9DU72</accession>
<dbReference type="InterPro" id="IPR029056">
    <property type="entry name" value="Ribokinase-like"/>
</dbReference>
<dbReference type="SUPFAM" id="SSF53613">
    <property type="entry name" value="Ribokinase-like"/>
    <property type="match status" value="1"/>
</dbReference>
<protein>
    <submittedName>
        <fullName evidence="2">Bifunctional ADP-dependent NAD(P)H-hydrate dehydratase/NAD(P)H-hydrate epimerase</fullName>
    </submittedName>
</protein>
<feature type="domain" description="YjeF C-terminal" evidence="1">
    <location>
        <begin position="1"/>
        <end position="62"/>
    </location>
</feature>
<dbReference type="InterPro" id="IPR000631">
    <property type="entry name" value="CARKD"/>
</dbReference>
<dbReference type="PROSITE" id="PS51383">
    <property type="entry name" value="YJEF_C_3"/>
    <property type="match status" value="1"/>
</dbReference>
<evidence type="ECO:0000313" key="2">
    <source>
        <dbReference type="EMBL" id="MBO8432778.1"/>
    </source>
</evidence>
<feature type="non-terminal residue" evidence="2">
    <location>
        <position position="1"/>
    </location>
</feature>
<comment type="caution">
    <text evidence="2">The sequence shown here is derived from an EMBL/GenBank/DDBJ whole genome shotgun (WGS) entry which is preliminary data.</text>
</comment>
<organism evidence="2 3">
    <name type="scientific">Candidatus Pullibacteroides excrementavium</name>
    <dbReference type="NCBI Taxonomy" id="2840905"/>
    <lineage>
        <taxon>Bacteria</taxon>
        <taxon>Pseudomonadati</taxon>
        <taxon>Bacteroidota</taxon>
        <taxon>Bacteroidia</taxon>
        <taxon>Bacteroidales</taxon>
        <taxon>Candidatus Pullibacteroides</taxon>
    </lineage>
</organism>
<dbReference type="GO" id="GO:0016836">
    <property type="term" value="F:hydro-lyase activity"/>
    <property type="evidence" value="ECO:0007669"/>
    <property type="project" value="InterPro"/>
</dbReference>